<dbReference type="InterPro" id="IPR025515">
    <property type="entry name" value="DUF4403"/>
</dbReference>
<evidence type="ECO:0000256" key="1">
    <source>
        <dbReference type="SAM" id="SignalP"/>
    </source>
</evidence>
<accession>A0AA86MZ80</accession>
<protein>
    <recommendedName>
        <fullName evidence="4">DUF4403 family protein</fullName>
    </recommendedName>
</protein>
<evidence type="ECO:0008006" key="4">
    <source>
        <dbReference type="Google" id="ProtNLM"/>
    </source>
</evidence>
<sequence>MRTTRFLPFVFALLLWTAGVHAKQPGPASSDSQQTGPSAIMVHAAAPLALLKPALDELDAAWRQRTGDRWTALAQGAGFIKYAWKRERAEWTVRGNHVDFSLTITFTADTATSPESKTVASCGRRAAGRAPGRVVARITSVLSLGPQYNVQASSKVTSVQAVGACLRELDRADLTPTVAYLLRADLQQALPILNTHIQRQFQFKEPVQRAWTSLQRPVAVDERQHQTLLLDPRETRAGSIEGQDSLLKAAIGFMVLPRLTNGQVATSTAVPLPLLKTTPPPDGFHVSLDVPLPYEEANQQLAQRLVGQTYGTEPGTITIRQVHFHPAGDKAALEMTLDLAGLAPITLLMQGEPRYEPETQTVRFTHFDYQIKNRSMLTDFAESLLHEEFRRWLEQSATLPLADKLEEARQQLEAGLNRDVDGGRLQGRISILRLVSLTMKPTLVLGRFIAEGELHYHVRSRQFLR</sequence>
<gene>
    <name evidence="2" type="ORF">DNFV4_02183</name>
</gene>
<feature type="chain" id="PRO_5041655618" description="DUF4403 family protein" evidence="1">
    <location>
        <begin position="23"/>
        <end position="465"/>
    </location>
</feature>
<dbReference type="EMBL" id="OX365700">
    <property type="protein sequence ID" value="CAI4031764.1"/>
    <property type="molecule type" value="Genomic_DNA"/>
</dbReference>
<reference evidence="2" key="1">
    <citation type="submission" date="2022-10" db="EMBL/GenBank/DDBJ databases">
        <authorList>
            <person name="Koch H."/>
        </authorList>
    </citation>
    <scope>NUCLEOTIDE SEQUENCE</scope>
    <source>
        <strain evidence="2">DNF</strain>
    </source>
</reference>
<keyword evidence="3" id="KW-1185">Reference proteome</keyword>
<dbReference type="KEGG" id="nti:DNFV4_02183"/>
<keyword evidence="1" id="KW-0732">Signal</keyword>
<evidence type="ECO:0000313" key="2">
    <source>
        <dbReference type="EMBL" id="CAI4031764.1"/>
    </source>
</evidence>
<dbReference type="AlphaFoldDB" id="A0AA86MZ80"/>
<dbReference type="Proteomes" id="UP001179121">
    <property type="component" value="Chromosome"/>
</dbReference>
<feature type="signal peptide" evidence="1">
    <location>
        <begin position="1"/>
        <end position="22"/>
    </location>
</feature>
<dbReference type="Pfam" id="PF14356">
    <property type="entry name" value="DUF4403"/>
    <property type="match status" value="1"/>
</dbReference>
<proteinExistence type="predicted"/>
<organism evidence="2 3">
    <name type="scientific">Nitrospira tepida</name>
    <dbReference type="NCBI Taxonomy" id="2973512"/>
    <lineage>
        <taxon>Bacteria</taxon>
        <taxon>Pseudomonadati</taxon>
        <taxon>Nitrospirota</taxon>
        <taxon>Nitrospiria</taxon>
        <taxon>Nitrospirales</taxon>
        <taxon>Nitrospiraceae</taxon>
        <taxon>Nitrospira</taxon>
    </lineage>
</organism>
<name>A0AA86MZ80_9BACT</name>
<dbReference type="RefSeq" id="WP_289268529.1">
    <property type="nucleotide sequence ID" value="NZ_OX365700.1"/>
</dbReference>
<evidence type="ECO:0000313" key="3">
    <source>
        <dbReference type="Proteomes" id="UP001179121"/>
    </source>
</evidence>